<dbReference type="InterPro" id="IPR023346">
    <property type="entry name" value="Lysozyme-like_dom_sf"/>
</dbReference>
<organism evidence="1 2">
    <name type="scientific">Aeromonas media</name>
    <dbReference type="NCBI Taxonomy" id="651"/>
    <lineage>
        <taxon>Bacteria</taxon>
        <taxon>Pseudomonadati</taxon>
        <taxon>Pseudomonadota</taxon>
        <taxon>Gammaproteobacteria</taxon>
        <taxon>Aeromonadales</taxon>
        <taxon>Aeromonadaceae</taxon>
        <taxon>Aeromonas</taxon>
    </lineage>
</organism>
<keyword evidence="1" id="KW-0378">Hydrolase</keyword>
<dbReference type="RefSeq" id="WP_253584957.1">
    <property type="nucleotide sequence ID" value="NZ_JAWZXF010000016.1"/>
</dbReference>
<protein>
    <submittedName>
        <fullName evidence="1">Glycoside hydrolase family 104 protein</fullName>
    </submittedName>
</protein>
<dbReference type="CDD" id="cd00736">
    <property type="entry name" value="lambda_lys-like"/>
    <property type="match status" value="1"/>
</dbReference>
<sequence length="153" mass="17037">MPRSDCHPQMAAFLDLIAYAEGTKGLGDDGYNKLVNPAGFFQDYREHPDVLVRVNPTLHSTAAGRYQFLSRHWRHYQAALGLPDFGPVSQDTWAIQLIRERKALDDVIKGRIQQAISKCANIWASLPGAGYGQREHKLADLLAKFTEFGGVLA</sequence>
<dbReference type="InterPro" id="IPR034691">
    <property type="entry name" value="Endolysin_lambda_type"/>
</dbReference>
<accession>A0AAP6GDP0</accession>
<proteinExistence type="inferred from homology"/>
<dbReference type="GO" id="GO:0044659">
    <property type="term" value="P:viral release from host cell by cytolysis"/>
    <property type="evidence" value="ECO:0007669"/>
    <property type="project" value="InterPro"/>
</dbReference>
<evidence type="ECO:0000313" key="2">
    <source>
        <dbReference type="Proteomes" id="UP001285835"/>
    </source>
</evidence>
<dbReference type="AlphaFoldDB" id="A0AAP6GDP0"/>
<dbReference type="EMBL" id="JAWZXF010000016">
    <property type="protein sequence ID" value="MDX7923407.1"/>
    <property type="molecule type" value="Genomic_DNA"/>
</dbReference>
<comment type="caution">
    <text evidence="1">The sequence shown here is derived from an EMBL/GenBank/DDBJ whole genome shotgun (WGS) entry which is preliminary data.</text>
</comment>
<name>A0AAP6GDP0_AERME</name>
<dbReference type="Gene3D" id="1.10.530.10">
    <property type="match status" value="1"/>
</dbReference>
<dbReference type="GO" id="GO:0003796">
    <property type="term" value="F:lysozyme activity"/>
    <property type="evidence" value="ECO:0007669"/>
    <property type="project" value="InterPro"/>
</dbReference>
<evidence type="ECO:0000313" key="1">
    <source>
        <dbReference type="EMBL" id="MDX7923407.1"/>
    </source>
</evidence>
<reference evidence="1" key="1">
    <citation type="submission" date="2023-11" db="EMBL/GenBank/DDBJ databases">
        <title>WGS of Aeromonas in Northern Israel.</title>
        <authorList>
            <person name="Hershko Y."/>
        </authorList>
    </citation>
    <scope>NUCLEOTIDE SEQUENCE</scope>
    <source>
        <strain evidence="1">02297</strain>
    </source>
</reference>
<dbReference type="GO" id="GO:0009253">
    <property type="term" value="P:peptidoglycan catabolic process"/>
    <property type="evidence" value="ECO:0007669"/>
    <property type="project" value="InterPro"/>
</dbReference>
<gene>
    <name evidence="1" type="ORF">SJS82_15890</name>
</gene>
<dbReference type="SUPFAM" id="SSF53955">
    <property type="entry name" value="Lysozyme-like"/>
    <property type="match status" value="1"/>
</dbReference>
<dbReference type="HAMAP" id="MF_04109">
    <property type="entry name" value="ENDOLYSIN_LAMBDA"/>
    <property type="match status" value="1"/>
</dbReference>
<dbReference type="Proteomes" id="UP001285835">
    <property type="component" value="Unassembled WGS sequence"/>
</dbReference>